<gene>
    <name evidence="1" type="ORF">GCM10011340_07890</name>
</gene>
<dbReference type="InterPro" id="IPR050580">
    <property type="entry name" value="2H_phosphoesterase_YjcG-like"/>
</dbReference>
<reference evidence="2" key="1">
    <citation type="journal article" date="2019" name="Int. J. Syst. Evol. Microbiol.">
        <title>The Global Catalogue of Microorganisms (GCM) 10K type strain sequencing project: providing services to taxonomists for standard genome sequencing and annotation.</title>
        <authorList>
            <consortium name="The Broad Institute Genomics Platform"/>
            <consortium name="The Broad Institute Genome Sequencing Center for Infectious Disease"/>
            <person name="Wu L."/>
            <person name="Ma J."/>
        </authorList>
    </citation>
    <scope>NUCLEOTIDE SEQUENCE [LARGE SCALE GENOMIC DNA]</scope>
    <source>
        <strain evidence="2">CGMCC 1.15111</strain>
    </source>
</reference>
<dbReference type="EMBL" id="BNAG01000001">
    <property type="protein sequence ID" value="GHE55541.1"/>
    <property type="molecule type" value="Genomic_DNA"/>
</dbReference>
<proteinExistence type="predicted"/>
<name>A0ABQ3I596_9BACT</name>
<dbReference type="Pfam" id="PF13563">
    <property type="entry name" value="2_5_RNA_ligase2"/>
    <property type="match status" value="1"/>
</dbReference>
<keyword evidence="1" id="KW-0436">Ligase</keyword>
<protein>
    <submittedName>
        <fullName evidence="1">2'-5' RNA ligase</fullName>
    </submittedName>
</protein>
<evidence type="ECO:0000313" key="1">
    <source>
        <dbReference type="EMBL" id="GHE55541.1"/>
    </source>
</evidence>
<keyword evidence="2" id="KW-1185">Reference proteome</keyword>
<accession>A0ABQ3I596</accession>
<dbReference type="Gene3D" id="3.90.1140.10">
    <property type="entry name" value="Cyclic phosphodiesterase"/>
    <property type="match status" value="1"/>
</dbReference>
<dbReference type="SUPFAM" id="SSF55144">
    <property type="entry name" value="LigT-like"/>
    <property type="match status" value="1"/>
</dbReference>
<dbReference type="PANTHER" id="PTHR40037:SF1">
    <property type="entry name" value="PHOSPHOESTERASE SAOUHSC_00951-RELATED"/>
    <property type="match status" value="1"/>
</dbReference>
<comment type="caution">
    <text evidence="1">The sequence shown here is derived from an EMBL/GenBank/DDBJ whole genome shotgun (WGS) entry which is preliminary data.</text>
</comment>
<dbReference type="GO" id="GO:0016874">
    <property type="term" value="F:ligase activity"/>
    <property type="evidence" value="ECO:0007669"/>
    <property type="project" value="UniProtKB-KW"/>
</dbReference>
<dbReference type="InterPro" id="IPR009097">
    <property type="entry name" value="Cyclic_Pdiesterase"/>
</dbReference>
<dbReference type="PANTHER" id="PTHR40037">
    <property type="entry name" value="PHOSPHOESTERASE YJCG-RELATED"/>
    <property type="match status" value="1"/>
</dbReference>
<sequence>MLKSELQQKTIKSFPELKAGEYRYFLAIIPPLELCDKIDSIKQEFADAYGCKAAFRSPPHITFHMPFQWREAKEARLFEALRSAGPFEPFTITLNGFGAFEPRTIFIEPEPCPPLMKMNESLLQATKRKLHLFHAVHAGGFHPHITVAFRDLKKAHFTEAWPVYASRVFKDEFDVKSFWLLKHNGSRWLPYEEFSF</sequence>
<dbReference type="Proteomes" id="UP000658258">
    <property type="component" value="Unassembled WGS sequence"/>
</dbReference>
<organism evidence="1 2">
    <name type="scientific">Roseivirga thermotolerans</name>
    <dbReference type="NCBI Taxonomy" id="1758176"/>
    <lineage>
        <taxon>Bacteria</taxon>
        <taxon>Pseudomonadati</taxon>
        <taxon>Bacteroidota</taxon>
        <taxon>Cytophagia</taxon>
        <taxon>Cytophagales</taxon>
        <taxon>Roseivirgaceae</taxon>
        <taxon>Roseivirga</taxon>
    </lineage>
</organism>
<evidence type="ECO:0000313" key="2">
    <source>
        <dbReference type="Proteomes" id="UP000658258"/>
    </source>
</evidence>